<dbReference type="InterPro" id="IPR029035">
    <property type="entry name" value="DHS-like_NAD/FAD-binding_dom"/>
</dbReference>
<dbReference type="AlphaFoldDB" id="A0A6P1BIV5"/>
<dbReference type="PANTHER" id="PTHR18968">
    <property type="entry name" value="THIAMINE PYROPHOSPHATE ENZYMES"/>
    <property type="match status" value="1"/>
</dbReference>
<dbReference type="CDD" id="cd00568">
    <property type="entry name" value="TPP_enzymes"/>
    <property type="match status" value="1"/>
</dbReference>
<feature type="domain" description="Thiamine pyrophosphate enzyme TPP-binding" evidence="6">
    <location>
        <begin position="390"/>
        <end position="530"/>
    </location>
</feature>
<dbReference type="GO" id="GO:0030976">
    <property type="term" value="F:thiamine pyrophosphate binding"/>
    <property type="evidence" value="ECO:0007669"/>
    <property type="project" value="InterPro"/>
</dbReference>
<dbReference type="PROSITE" id="PS00187">
    <property type="entry name" value="TPP_ENZYMES"/>
    <property type="match status" value="1"/>
</dbReference>
<dbReference type="Gene3D" id="3.40.50.1220">
    <property type="entry name" value="TPP-binding domain"/>
    <property type="match status" value="1"/>
</dbReference>
<comment type="cofactor">
    <cofactor evidence="1">
        <name>thiamine diphosphate</name>
        <dbReference type="ChEBI" id="CHEBI:58937"/>
    </cofactor>
</comment>
<evidence type="ECO:0000313" key="8">
    <source>
        <dbReference type="EMBL" id="NEU98325.1"/>
    </source>
</evidence>
<feature type="domain" description="Thiamine pyrophosphate enzyme N-terminal TPP-binding" evidence="7">
    <location>
        <begin position="11"/>
        <end position="119"/>
    </location>
</feature>
<dbReference type="GO" id="GO:0003984">
    <property type="term" value="F:acetolactate synthase activity"/>
    <property type="evidence" value="ECO:0007669"/>
    <property type="project" value="TreeGrafter"/>
</dbReference>
<dbReference type="CDD" id="cd07035">
    <property type="entry name" value="TPP_PYR_POX_like"/>
    <property type="match status" value="1"/>
</dbReference>
<dbReference type="GO" id="GO:0009099">
    <property type="term" value="P:L-valine biosynthetic process"/>
    <property type="evidence" value="ECO:0007669"/>
    <property type="project" value="TreeGrafter"/>
</dbReference>
<dbReference type="EMBL" id="VKHP01000088">
    <property type="protein sequence ID" value="NEU98325.1"/>
    <property type="molecule type" value="Genomic_DNA"/>
</dbReference>
<dbReference type="GO" id="GO:0000287">
    <property type="term" value="F:magnesium ion binding"/>
    <property type="evidence" value="ECO:0007669"/>
    <property type="project" value="InterPro"/>
</dbReference>
<dbReference type="GO" id="GO:0050660">
    <property type="term" value="F:flavin adenine dinucleotide binding"/>
    <property type="evidence" value="ECO:0007669"/>
    <property type="project" value="TreeGrafter"/>
</dbReference>
<dbReference type="GO" id="GO:0005948">
    <property type="term" value="C:acetolactate synthase complex"/>
    <property type="evidence" value="ECO:0007669"/>
    <property type="project" value="TreeGrafter"/>
</dbReference>
<feature type="domain" description="Thiamine pyrophosphate enzyme central" evidence="5">
    <location>
        <begin position="192"/>
        <end position="316"/>
    </location>
</feature>
<comment type="caution">
    <text evidence="8">The sequence shown here is derived from an EMBL/GenBank/DDBJ whole genome shotgun (WGS) entry which is preliminary data.</text>
</comment>
<keyword evidence="9" id="KW-1185">Reference proteome</keyword>
<dbReference type="Pfam" id="PF02775">
    <property type="entry name" value="TPP_enzyme_C"/>
    <property type="match status" value="1"/>
</dbReference>
<evidence type="ECO:0000313" key="9">
    <source>
        <dbReference type="Proteomes" id="UP000468531"/>
    </source>
</evidence>
<evidence type="ECO:0000259" key="6">
    <source>
        <dbReference type="Pfam" id="PF02775"/>
    </source>
</evidence>
<dbReference type="InterPro" id="IPR000399">
    <property type="entry name" value="TPP-bd_CS"/>
</dbReference>
<evidence type="ECO:0000259" key="5">
    <source>
        <dbReference type="Pfam" id="PF00205"/>
    </source>
</evidence>
<dbReference type="Pfam" id="PF00205">
    <property type="entry name" value="TPP_enzyme_M"/>
    <property type="match status" value="1"/>
</dbReference>
<dbReference type="Gene3D" id="3.40.50.970">
    <property type="match status" value="2"/>
</dbReference>
<accession>A0A6P1BIV5</accession>
<dbReference type="PANTHER" id="PTHR18968:SF13">
    <property type="entry name" value="ACETOLACTATE SYNTHASE CATALYTIC SUBUNIT, MITOCHONDRIAL"/>
    <property type="match status" value="1"/>
</dbReference>
<dbReference type="InterPro" id="IPR012000">
    <property type="entry name" value="Thiamin_PyroP_enz_cen_dom"/>
</dbReference>
<name>A0A6P1BIV5_9BRAD</name>
<dbReference type="InterPro" id="IPR012001">
    <property type="entry name" value="Thiamin_PyroP_enz_TPP-bd_dom"/>
</dbReference>
<keyword evidence="3 4" id="KW-0786">Thiamine pyrophosphate</keyword>
<proteinExistence type="inferred from homology"/>
<evidence type="ECO:0000259" key="7">
    <source>
        <dbReference type="Pfam" id="PF02776"/>
    </source>
</evidence>
<dbReference type="InterPro" id="IPR011766">
    <property type="entry name" value="TPP_enzyme_TPP-bd"/>
</dbReference>
<dbReference type="RefSeq" id="WP_163156532.1">
    <property type="nucleotide sequence ID" value="NZ_VKHP01000088.1"/>
</dbReference>
<reference evidence="8 9" key="1">
    <citation type="journal article" date="2020" name="Arch. Microbiol.">
        <title>Bradyrhizobium uaiense sp. nov., a new highly efficient cowpea symbiont.</title>
        <authorList>
            <person name="Cabral Michel D."/>
            <person name="Azarias Guimaraes A."/>
            <person name="Martins da Costa E."/>
            <person name="Soares de Carvalho T."/>
            <person name="Balsanelli E."/>
            <person name="Willems A."/>
            <person name="Maltempi de Souza E."/>
            <person name="de Souza Moreira F.M."/>
        </authorList>
    </citation>
    <scope>NUCLEOTIDE SEQUENCE [LARGE SCALE GENOMIC DNA]</scope>
    <source>
        <strain evidence="8 9">UFLA 03-164</strain>
    </source>
</reference>
<gene>
    <name evidence="8" type="ORF">FNJ47_21490</name>
</gene>
<evidence type="ECO:0000256" key="4">
    <source>
        <dbReference type="RuleBase" id="RU362132"/>
    </source>
</evidence>
<dbReference type="InterPro" id="IPR045229">
    <property type="entry name" value="TPP_enz"/>
</dbReference>
<evidence type="ECO:0000256" key="2">
    <source>
        <dbReference type="ARBA" id="ARBA00007812"/>
    </source>
</evidence>
<dbReference type="SUPFAM" id="SSF52467">
    <property type="entry name" value="DHS-like NAD/FAD-binding domain"/>
    <property type="match status" value="1"/>
</dbReference>
<dbReference type="GO" id="GO:0009097">
    <property type="term" value="P:isoleucine biosynthetic process"/>
    <property type="evidence" value="ECO:0007669"/>
    <property type="project" value="TreeGrafter"/>
</dbReference>
<dbReference type="SUPFAM" id="SSF52518">
    <property type="entry name" value="Thiamin diphosphate-binding fold (THDP-binding)"/>
    <property type="match status" value="2"/>
</dbReference>
<organism evidence="8 9">
    <name type="scientific">Bradyrhizobium uaiense</name>
    <dbReference type="NCBI Taxonomy" id="2594946"/>
    <lineage>
        <taxon>Bacteria</taxon>
        <taxon>Pseudomonadati</taxon>
        <taxon>Pseudomonadota</taxon>
        <taxon>Alphaproteobacteria</taxon>
        <taxon>Hyphomicrobiales</taxon>
        <taxon>Nitrobacteraceae</taxon>
        <taxon>Bradyrhizobium</taxon>
    </lineage>
</organism>
<dbReference type="Pfam" id="PF02776">
    <property type="entry name" value="TPP_enzyme_N"/>
    <property type="match status" value="1"/>
</dbReference>
<dbReference type="Proteomes" id="UP000468531">
    <property type="component" value="Unassembled WGS sequence"/>
</dbReference>
<protein>
    <submittedName>
        <fullName evidence="8">Thiamine pyrophosphate-binding protein</fullName>
    </submittedName>
</protein>
<evidence type="ECO:0000256" key="1">
    <source>
        <dbReference type="ARBA" id="ARBA00001964"/>
    </source>
</evidence>
<dbReference type="InterPro" id="IPR029061">
    <property type="entry name" value="THDP-binding"/>
</dbReference>
<comment type="similarity">
    <text evidence="2 4">Belongs to the TPP enzyme family.</text>
</comment>
<sequence length="550" mass="58967">MSASVSAWSDVARFIESAGASTVFGIPGDDLSILQALEGGQVNFVVAKDQRNAMFMATGYALAARKLSFCIVGKGPAVTNTLTGVLESRASCAPVVVVAVGTARNRLGARAFQELDQVAVIRPLVKWAFRVEHADRLPWAIQRAAFVATNDCPGPVYIEIPEDLAESVPTQLHYDARGPHHPNISASATAEVGAFINRLERPLFLLGGGSVDGRRAASYGELASRVDAAVFTTASGRGAINERDPLFCGLAGLYTAEPLRVLWEQCDGVVSFGSRLEETATLLMDAERLRGKVLQINVVSEEISSVYSGPAIVSSCAGIANALFHGYGFERKPGWSELIRERKALAFQARQLGVEHARQSNDLQMAAVIEQLEKSLPSDAILVQENGLLDMWSYFYPYFTLGPEQQSIVPSEQASLGFGVAAAIGAKAAKPDRPVIALVGDGAFNIGRSDLSTAVDYALPVTYVVLNNEGFGWLEYQWRKRGFATKRFAFTSNLASHGPGVAHFPVDGTGQISRQIAAALERNKQGQCAIVEIRTNYASPAPGVEAFDSV</sequence>
<evidence type="ECO:0000256" key="3">
    <source>
        <dbReference type="ARBA" id="ARBA00023052"/>
    </source>
</evidence>